<evidence type="ECO:0000313" key="2">
    <source>
        <dbReference type="Proteomes" id="UP001295740"/>
    </source>
</evidence>
<protein>
    <submittedName>
        <fullName evidence="1">Uu.00g014520.m01.CDS01</fullName>
    </submittedName>
</protein>
<comment type="caution">
    <text evidence="1">The sequence shown here is derived from an EMBL/GenBank/DDBJ whole genome shotgun (WGS) entry which is preliminary data.</text>
</comment>
<keyword evidence="2" id="KW-1185">Reference proteome</keyword>
<evidence type="ECO:0000313" key="1">
    <source>
        <dbReference type="EMBL" id="CAJ2513333.1"/>
    </source>
</evidence>
<dbReference type="EMBL" id="CAUWAG010000020">
    <property type="protein sequence ID" value="CAJ2513333.1"/>
    <property type="molecule type" value="Genomic_DNA"/>
</dbReference>
<name>A0AAI8VZK1_9PEZI</name>
<dbReference type="AlphaFoldDB" id="A0AAI8VZK1"/>
<accession>A0AAI8VZK1</accession>
<gene>
    <name evidence="1" type="ORF">KHLLAP_LOCUS13801</name>
</gene>
<sequence length="117" mass="12787">MALPFVLPSRKGDAWFFTGLTSSFPNITESGSGSLYEPQECDQVDATPGCKVFHVSASDSSQARQIEGDDMISHDGAALQDQVLVFQYRGKFHAVDNVSTQEHLPELLKGRDDQPAD</sequence>
<proteinExistence type="predicted"/>
<dbReference type="Proteomes" id="UP001295740">
    <property type="component" value="Unassembled WGS sequence"/>
</dbReference>
<organism evidence="1 2">
    <name type="scientific">Anthostomella pinea</name>
    <dbReference type="NCBI Taxonomy" id="933095"/>
    <lineage>
        <taxon>Eukaryota</taxon>
        <taxon>Fungi</taxon>
        <taxon>Dikarya</taxon>
        <taxon>Ascomycota</taxon>
        <taxon>Pezizomycotina</taxon>
        <taxon>Sordariomycetes</taxon>
        <taxon>Xylariomycetidae</taxon>
        <taxon>Xylariales</taxon>
        <taxon>Xylariaceae</taxon>
        <taxon>Anthostomella</taxon>
    </lineage>
</organism>
<reference evidence="1" key="1">
    <citation type="submission" date="2023-10" db="EMBL/GenBank/DDBJ databases">
        <authorList>
            <person name="Hackl T."/>
        </authorList>
    </citation>
    <scope>NUCLEOTIDE SEQUENCE</scope>
</reference>